<comment type="caution">
    <text evidence="4">The sequence shown here is derived from an EMBL/GenBank/DDBJ whole genome shotgun (WGS) entry which is preliminary data.</text>
</comment>
<evidence type="ECO:0000256" key="3">
    <source>
        <dbReference type="SAM" id="SignalP"/>
    </source>
</evidence>
<evidence type="ECO:0000256" key="1">
    <source>
        <dbReference type="ARBA" id="ARBA00004613"/>
    </source>
</evidence>
<evidence type="ECO:0000256" key="2">
    <source>
        <dbReference type="ARBA" id="ARBA00022525"/>
    </source>
</evidence>
<evidence type="ECO:0008006" key="6">
    <source>
        <dbReference type="Google" id="ProtNLM"/>
    </source>
</evidence>
<gene>
    <name evidence="4" type="ORF">CAL29_00605</name>
</gene>
<dbReference type="Pfam" id="PF03022">
    <property type="entry name" value="MRJP"/>
    <property type="match status" value="1"/>
</dbReference>
<evidence type="ECO:0000313" key="4">
    <source>
        <dbReference type="EMBL" id="OZI36979.1"/>
    </source>
</evidence>
<reference evidence="5" key="1">
    <citation type="submission" date="2017-05" db="EMBL/GenBank/DDBJ databases">
        <title>Complete and WGS of Bordetella genogroups.</title>
        <authorList>
            <person name="Spilker T."/>
            <person name="Lipuma J."/>
        </authorList>
    </citation>
    <scope>NUCLEOTIDE SEQUENCE [LARGE SCALE GENOMIC DNA]</scope>
    <source>
        <strain evidence="5">AU16122</strain>
    </source>
</reference>
<dbReference type="EMBL" id="NEVM01000001">
    <property type="protein sequence ID" value="OZI36979.1"/>
    <property type="molecule type" value="Genomic_DNA"/>
</dbReference>
<dbReference type="Gene3D" id="2.120.10.30">
    <property type="entry name" value="TolB, C-terminal domain"/>
    <property type="match status" value="1"/>
</dbReference>
<keyword evidence="5" id="KW-1185">Reference proteome</keyword>
<dbReference type="PANTHER" id="PTHR10009:SF18">
    <property type="entry name" value="PROTEIN YELLOW-LIKE PROTEIN"/>
    <property type="match status" value="1"/>
</dbReference>
<dbReference type="InterPro" id="IPR011042">
    <property type="entry name" value="6-blade_b-propeller_TolB-like"/>
</dbReference>
<proteinExistence type="predicted"/>
<dbReference type="PANTHER" id="PTHR10009">
    <property type="entry name" value="PROTEIN YELLOW-RELATED"/>
    <property type="match status" value="1"/>
</dbReference>
<comment type="subcellular location">
    <subcellularLocation>
        <location evidence="1">Secreted</location>
    </subcellularLocation>
</comment>
<dbReference type="GO" id="GO:0005576">
    <property type="term" value="C:extracellular region"/>
    <property type="evidence" value="ECO:0007669"/>
    <property type="project" value="UniProtKB-SubCell"/>
</dbReference>
<dbReference type="PROSITE" id="PS51257">
    <property type="entry name" value="PROKAR_LIPOPROTEIN"/>
    <property type="match status" value="1"/>
</dbReference>
<evidence type="ECO:0000313" key="5">
    <source>
        <dbReference type="Proteomes" id="UP000216020"/>
    </source>
</evidence>
<protein>
    <recommendedName>
        <fullName evidence="6">Gluconolactonase</fullName>
    </recommendedName>
</protein>
<dbReference type="OrthoDB" id="9797664at2"/>
<feature type="signal peptide" evidence="3">
    <location>
        <begin position="1"/>
        <end position="27"/>
    </location>
</feature>
<dbReference type="Proteomes" id="UP000216020">
    <property type="component" value="Unassembled WGS sequence"/>
</dbReference>
<organism evidence="4 5">
    <name type="scientific">Bordetella genomosp. 10</name>
    <dbReference type="NCBI Taxonomy" id="1416804"/>
    <lineage>
        <taxon>Bacteria</taxon>
        <taxon>Pseudomonadati</taxon>
        <taxon>Pseudomonadota</taxon>
        <taxon>Betaproteobacteria</taxon>
        <taxon>Burkholderiales</taxon>
        <taxon>Alcaligenaceae</taxon>
        <taxon>Bordetella</taxon>
    </lineage>
</organism>
<keyword evidence="3" id="KW-0732">Signal</keyword>
<dbReference type="SUPFAM" id="SSF101898">
    <property type="entry name" value="NHL repeat"/>
    <property type="match status" value="1"/>
</dbReference>
<feature type="chain" id="PRO_5012514841" description="Gluconolactonase" evidence="3">
    <location>
        <begin position="28"/>
        <end position="376"/>
    </location>
</feature>
<name>A0A261SHR7_9BORD</name>
<sequence length="376" mass="40739">MRIARTLSRAAGIALAGLALFIIQGCASKPEAQTPLVPVFQGQRVWNGVTTTAEGRVFVSYPQADNPGLQVAELDAQGQPFPFPDANWNVVLSSVAGPIGNGFVHVNALRIGPDGKLWIVDAGASGIAKPKVQGGARLFQFDPQTRALLRVYDLASVVKPFSYIDDVRFNGPYAYLTDAGEPGLVVLDLRSGAARRVLDRHPALTASRPLRADGHTVTDAKGQPIAIHADQLEVSPDGKWLYIQPASGPMARIATRWLDDPSASAMDVDGHVDQKWVNTPTTGGTAIDARGNIYVTDTDKHRILRISPEGKQTVVIEDNRLIWADALWIDSAGYLWIPASQQSLTPGFNDGKMDVRYPVWIYKLQINAQPSPLDHS</sequence>
<keyword evidence="2" id="KW-0964">Secreted</keyword>
<dbReference type="InterPro" id="IPR017996">
    <property type="entry name" value="MRJP/yellow-related"/>
</dbReference>
<dbReference type="RefSeq" id="WP_094851086.1">
    <property type="nucleotide sequence ID" value="NZ_NEVM01000001.1"/>
</dbReference>
<dbReference type="AlphaFoldDB" id="A0A261SHR7"/>
<accession>A0A261SHR7</accession>